<gene>
    <name evidence="1" type="ORF">FIE12Z_1565</name>
</gene>
<comment type="caution">
    <text evidence="1">The sequence shown here is derived from an EMBL/GenBank/DDBJ whole genome shotgun (WGS) entry which is preliminary data.</text>
</comment>
<dbReference type="STRING" id="2594813.A0A395N1S9"/>
<dbReference type="AlphaFoldDB" id="A0A395N1S9"/>
<dbReference type="EMBL" id="PXXK01000030">
    <property type="protein sequence ID" value="RFN54076.1"/>
    <property type="molecule type" value="Genomic_DNA"/>
</dbReference>
<keyword evidence="2" id="KW-1185">Reference proteome</keyword>
<name>A0A395N1S9_9HYPO</name>
<reference evidence="1 2" key="1">
    <citation type="journal article" date="2018" name="PLoS Pathog.">
        <title>Evolution of structural diversity of trichothecenes, a family of toxins produced by plant pathogenic and entomopathogenic fungi.</title>
        <authorList>
            <person name="Proctor R.H."/>
            <person name="McCormick S.P."/>
            <person name="Kim H.S."/>
            <person name="Cardoza R.E."/>
            <person name="Stanley A.M."/>
            <person name="Lindo L."/>
            <person name="Kelly A."/>
            <person name="Brown D.W."/>
            <person name="Lee T."/>
            <person name="Vaughan M.M."/>
            <person name="Alexander N.J."/>
            <person name="Busman M."/>
            <person name="Gutierrez S."/>
        </authorList>
    </citation>
    <scope>NUCLEOTIDE SEQUENCE [LARGE SCALE GENOMIC DNA]</scope>
    <source>
        <strain evidence="1 2">NRRL 13405</strain>
    </source>
</reference>
<evidence type="ECO:0000313" key="2">
    <source>
        <dbReference type="Proteomes" id="UP000265631"/>
    </source>
</evidence>
<accession>A0A395N1S9</accession>
<dbReference type="Proteomes" id="UP000265631">
    <property type="component" value="Unassembled WGS sequence"/>
</dbReference>
<evidence type="ECO:0000313" key="1">
    <source>
        <dbReference type="EMBL" id="RFN54076.1"/>
    </source>
</evidence>
<sequence>MHASLEMLEYLGSLGLYDINPYQKDLGGNTPRDWILDAYDGLCCGARTPSTAELCAFLNLCQGVKDRSLQHDINNIEQVVAGIQSRDAATAKHLGSLLTKEESWKREDLVCWYRAVDKRIQNLEWDLATEDLSEYLTDLKEELGTPVYDIPSEYGCPFSSSQIWEITASVSEELE</sequence>
<protein>
    <submittedName>
        <fullName evidence="1">Ankyrin repeat, ph and sec7 domain containing protein secg</fullName>
    </submittedName>
</protein>
<proteinExistence type="predicted"/>
<organism evidence="1 2">
    <name type="scientific">Fusarium flagelliforme</name>
    <dbReference type="NCBI Taxonomy" id="2675880"/>
    <lineage>
        <taxon>Eukaryota</taxon>
        <taxon>Fungi</taxon>
        <taxon>Dikarya</taxon>
        <taxon>Ascomycota</taxon>
        <taxon>Pezizomycotina</taxon>
        <taxon>Sordariomycetes</taxon>
        <taxon>Hypocreomycetidae</taxon>
        <taxon>Hypocreales</taxon>
        <taxon>Nectriaceae</taxon>
        <taxon>Fusarium</taxon>
        <taxon>Fusarium incarnatum-equiseti species complex</taxon>
    </lineage>
</organism>